<dbReference type="PANTHER" id="PTHR43330">
    <property type="entry name" value="METHIONINE AMINOPEPTIDASE"/>
    <property type="match status" value="1"/>
</dbReference>
<feature type="binding site" evidence="6">
    <location>
        <position position="88"/>
    </location>
    <ligand>
        <name>substrate</name>
    </ligand>
</feature>
<dbReference type="GO" id="GO:0046872">
    <property type="term" value="F:metal ion binding"/>
    <property type="evidence" value="ECO:0007669"/>
    <property type="project" value="UniProtKB-UniRule"/>
</dbReference>
<dbReference type="SUPFAM" id="SSF55920">
    <property type="entry name" value="Creatinase/aminopeptidase"/>
    <property type="match status" value="1"/>
</dbReference>
<evidence type="ECO:0000256" key="3">
    <source>
        <dbReference type="ARBA" id="ARBA00022670"/>
    </source>
</evidence>
<dbReference type="eggNOG" id="COG0024">
    <property type="taxonomic scope" value="Bacteria"/>
</dbReference>
<accession>A0A239VYL8</accession>
<evidence type="ECO:0000313" key="10">
    <source>
        <dbReference type="Proteomes" id="UP000215332"/>
    </source>
</evidence>
<comment type="similarity">
    <text evidence="6">Belongs to the peptidase M24A family. Methionine aminopeptidase type 1 subfamily.</text>
</comment>
<dbReference type="InterPro" id="IPR001714">
    <property type="entry name" value="Pept_M24_MAP"/>
</dbReference>
<feature type="binding site" evidence="6">
    <location>
        <position position="245"/>
    </location>
    <ligand>
        <name>a divalent metal cation</name>
        <dbReference type="ChEBI" id="CHEBI:60240"/>
        <label>2</label>
        <note>catalytic</note>
    </ligand>
</feature>
<feature type="binding site" evidence="6">
    <location>
        <position position="245"/>
    </location>
    <ligand>
        <name>a divalent metal cation</name>
        <dbReference type="ChEBI" id="CHEBI:60240"/>
        <label>1</label>
    </ligand>
</feature>
<protein>
    <recommendedName>
        <fullName evidence="6 7">Methionine aminopeptidase</fullName>
        <shortName evidence="6">MAP</shortName>
        <shortName evidence="6">MetAP</shortName>
        <ecNumber evidence="6 7">3.4.11.18</ecNumber>
    </recommendedName>
    <alternativeName>
        <fullName evidence="6">Peptidase M</fullName>
    </alternativeName>
</protein>
<dbReference type="RefSeq" id="WP_021104993.1">
    <property type="nucleotide sequence ID" value="NZ_LT906441.1"/>
</dbReference>
<dbReference type="Proteomes" id="UP000215332">
    <property type="component" value="Chromosome 1"/>
</dbReference>
<evidence type="ECO:0000256" key="7">
    <source>
        <dbReference type="RuleBase" id="RU003653"/>
    </source>
</evidence>
<dbReference type="NCBIfam" id="TIGR00500">
    <property type="entry name" value="met_pdase_I"/>
    <property type="match status" value="1"/>
</dbReference>
<comment type="function">
    <text evidence="1 6">Removes the N-terminal methionine from nascent proteins. The N-terminal methionine is often cleaved when the second residue in the primary sequence is small and uncharged (Met-Ala-, Cys, Gly, Pro, Ser, Thr, or Val). Requires deformylation of the N(alpha)-formylated initiator methionine before it can be hydrolyzed.</text>
</comment>
<feature type="binding site" evidence="6">
    <location>
        <position position="181"/>
    </location>
    <ligand>
        <name>a divalent metal cation</name>
        <dbReference type="ChEBI" id="CHEBI:60240"/>
        <label>2</label>
        <note>catalytic</note>
    </ligand>
</feature>
<dbReference type="PANTHER" id="PTHR43330:SF27">
    <property type="entry name" value="METHIONINE AMINOPEPTIDASE"/>
    <property type="match status" value="1"/>
</dbReference>
<comment type="cofactor">
    <cofactor evidence="6">
        <name>Co(2+)</name>
        <dbReference type="ChEBI" id="CHEBI:48828"/>
    </cofactor>
    <cofactor evidence="6">
        <name>Zn(2+)</name>
        <dbReference type="ChEBI" id="CHEBI:29105"/>
    </cofactor>
    <cofactor evidence="6">
        <name>Mn(2+)</name>
        <dbReference type="ChEBI" id="CHEBI:29035"/>
    </cofactor>
    <cofactor evidence="6">
        <name>Fe(2+)</name>
        <dbReference type="ChEBI" id="CHEBI:29033"/>
    </cofactor>
    <text evidence="6">Binds 2 divalent metal cations per subunit. Has a high-affinity and a low affinity metal-binding site. The true nature of the physiological cofactor is under debate. The enzyme is active with cobalt, zinc, manganese or divalent iron ions. Most likely, methionine aminopeptidases function as mononuclear Fe(2+)-metalloproteases under physiological conditions, and the catalytically relevant metal-binding site has been assigned to the histidine-containing high-affinity site.</text>
</comment>
<feature type="binding site" evidence="6">
    <location>
        <position position="116"/>
    </location>
    <ligand>
        <name>a divalent metal cation</name>
        <dbReference type="ChEBI" id="CHEBI:60240"/>
        <label>1</label>
    </ligand>
</feature>
<dbReference type="Gene3D" id="3.90.230.10">
    <property type="entry name" value="Creatinase/methionine aminopeptidase superfamily"/>
    <property type="match status" value="1"/>
</dbReference>
<dbReference type="InterPro" id="IPR036005">
    <property type="entry name" value="Creatinase/aminopeptidase-like"/>
</dbReference>
<dbReference type="InterPro" id="IPR000994">
    <property type="entry name" value="Pept_M24"/>
</dbReference>
<feature type="binding site" evidence="6">
    <location>
        <position position="214"/>
    </location>
    <ligand>
        <name>a divalent metal cation</name>
        <dbReference type="ChEBI" id="CHEBI:60240"/>
        <label>2</label>
        <note>catalytic</note>
    </ligand>
</feature>
<dbReference type="GO" id="GO:0006508">
    <property type="term" value="P:proteolysis"/>
    <property type="evidence" value="ECO:0007669"/>
    <property type="project" value="UniProtKB-KW"/>
</dbReference>
<keyword evidence="4 6" id="KW-0479">Metal-binding</keyword>
<dbReference type="HAMAP" id="MF_01974">
    <property type="entry name" value="MetAP_1"/>
    <property type="match status" value="1"/>
</dbReference>
<feature type="binding site" evidence="6">
    <location>
        <position position="188"/>
    </location>
    <ligand>
        <name>substrate</name>
    </ligand>
</feature>
<evidence type="ECO:0000256" key="5">
    <source>
        <dbReference type="ARBA" id="ARBA00022801"/>
    </source>
</evidence>
<feature type="binding site" evidence="6">
    <location>
        <position position="116"/>
    </location>
    <ligand>
        <name>a divalent metal cation</name>
        <dbReference type="ChEBI" id="CHEBI:60240"/>
        <label>2</label>
        <note>catalytic</note>
    </ligand>
</feature>
<dbReference type="GO" id="GO:0070006">
    <property type="term" value="F:metalloaminopeptidase activity"/>
    <property type="evidence" value="ECO:0007669"/>
    <property type="project" value="UniProtKB-UniRule"/>
</dbReference>
<proteinExistence type="inferred from homology"/>
<dbReference type="PRINTS" id="PR00599">
    <property type="entry name" value="MAPEPTIDASE"/>
</dbReference>
<name>A0A239VYL8_9ACTN</name>
<keyword evidence="5 6" id="KW-0378">Hydrolase</keyword>
<dbReference type="EC" id="3.4.11.18" evidence="6 7"/>
<keyword evidence="2 6" id="KW-0031">Aminopeptidase</keyword>
<feature type="binding site" evidence="6">
    <location>
        <position position="105"/>
    </location>
    <ligand>
        <name>a divalent metal cation</name>
        <dbReference type="ChEBI" id="CHEBI:60240"/>
        <label>1</label>
    </ligand>
</feature>
<comment type="subunit">
    <text evidence="6">Monomer.</text>
</comment>
<evidence type="ECO:0000313" key="9">
    <source>
        <dbReference type="EMBL" id="SNV27415.1"/>
    </source>
</evidence>
<dbReference type="CDD" id="cd01086">
    <property type="entry name" value="MetAP1"/>
    <property type="match status" value="1"/>
</dbReference>
<dbReference type="KEGG" id="cgrn:4412665_00016"/>
<dbReference type="Pfam" id="PF00557">
    <property type="entry name" value="Peptidase_M24"/>
    <property type="match status" value="1"/>
</dbReference>
<dbReference type="PROSITE" id="PS00680">
    <property type="entry name" value="MAP_1"/>
    <property type="match status" value="1"/>
</dbReference>
<evidence type="ECO:0000256" key="1">
    <source>
        <dbReference type="ARBA" id="ARBA00002521"/>
    </source>
</evidence>
<dbReference type="GO" id="GO:0004239">
    <property type="term" value="F:initiator methionyl aminopeptidase activity"/>
    <property type="evidence" value="ECO:0007669"/>
    <property type="project" value="UniProtKB-UniRule"/>
</dbReference>
<comment type="catalytic activity">
    <reaction evidence="6 7">
        <text>Release of N-terminal amino acids, preferentially methionine, from peptides and arylamides.</text>
        <dbReference type="EC" id="3.4.11.18"/>
    </reaction>
</comment>
<evidence type="ECO:0000256" key="2">
    <source>
        <dbReference type="ARBA" id="ARBA00022438"/>
    </source>
</evidence>
<dbReference type="EMBL" id="LT906441">
    <property type="protein sequence ID" value="SNV27415.1"/>
    <property type="molecule type" value="Genomic_DNA"/>
</dbReference>
<evidence type="ECO:0000259" key="8">
    <source>
        <dbReference type="Pfam" id="PF00557"/>
    </source>
</evidence>
<gene>
    <name evidence="9" type="primary">map_1</name>
    <name evidence="6" type="synonym">map</name>
    <name evidence="9" type="ORF">SAMEA4412665_00016</name>
</gene>
<dbReference type="InterPro" id="IPR002467">
    <property type="entry name" value="Pept_M24A_MAP1"/>
</dbReference>
<sequence length="279" mass="30247">MLGRHRIQTKTPDEIRTMRRAGLVVAEGLAQMGRAAVPGATTADIDRAGRQVLRAHGAESNFLNYGAEWGIPPYPGVACVSVNEVIVHGIPDERELHDGDIVSIDFGAIVEGWHGDAARTFCVGEVSEEARLLSERTREAMWAGITQIRPGHRIGDVSAAVQASVESWDHPYGIVREYTGHGIGTEMHMDPDVPNWGRPGRGARITEGMCLCVEPMVTLGDDENDVLDDEWTVRTIDGSWAAHWENTVAVTPGGLWVLTEPDGGQAELEARGVPFAPLC</sequence>
<organism evidence="9 10">
    <name type="scientific">Cutibacterium granulosum</name>
    <dbReference type="NCBI Taxonomy" id="33011"/>
    <lineage>
        <taxon>Bacteria</taxon>
        <taxon>Bacillati</taxon>
        <taxon>Actinomycetota</taxon>
        <taxon>Actinomycetes</taxon>
        <taxon>Propionibacteriales</taxon>
        <taxon>Propionibacteriaceae</taxon>
        <taxon>Cutibacterium</taxon>
    </lineage>
</organism>
<evidence type="ECO:0000256" key="4">
    <source>
        <dbReference type="ARBA" id="ARBA00022723"/>
    </source>
</evidence>
<dbReference type="GO" id="GO:0005829">
    <property type="term" value="C:cytosol"/>
    <property type="evidence" value="ECO:0007669"/>
    <property type="project" value="TreeGrafter"/>
</dbReference>
<reference evidence="9 10" key="1">
    <citation type="submission" date="2017-06" db="EMBL/GenBank/DDBJ databases">
        <authorList>
            <consortium name="Pathogen Informatics"/>
        </authorList>
    </citation>
    <scope>NUCLEOTIDE SEQUENCE [LARGE SCALE GENOMIC DNA]</scope>
    <source>
        <strain evidence="9 10">NCTC11865</strain>
    </source>
</reference>
<feature type="domain" description="Peptidase M24" evidence="8">
    <location>
        <begin position="17"/>
        <end position="251"/>
    </location>
</feature>
<evidence type="ECO:0000256" key="6">
    <source>
        <dbReference type="HAMAP-Rule" id="MF_01974"/>
    </source>
</evidence>
<dbReference type="AlphaFoldDB" id="A0A239VYL8"/>
<keyword evidence="3 6" id="KW-0645">Protease</keyword>